<protein>
    <submittedName>
        <fullName evidence="2">Uncharacterized protein</fullName>
    </submittedName>
</protein>
<feature type="transmembrane region" description="Helical" evidence="1">
    <location>
        <begin position="186"/>
        <end position="207"/>
    </location>
</feature>
<evidence type="ECO:0000313" key="3">
    <source>
        <dbReference type="Proteomes" id="UP001063166"/>
    </source>
</evidence>
<proteinExistence type="predicted"/>
<organism evidence="2 3">
    <name type="scientific">Lyophyllum shimeji</name>
    <name type="common">Hon-shimeji</name>
    <name type="synonym">Tricholoma shimeji</name>
    <dbReference type="NCBI Taxonomy" id="47721"/>
    <lineage>
        <taxon>Eukaryota</taxon>
        <taxon>Fungi</taxon>
        <taxon>Dikarya</taxon>
        <taxon>Basidiomycota</taxon>
        <taxon>Agaricomycotina</taxon>
        <taxon>Agaricomycetes</taxon>
        <taxon>Agaricomycetidae</taxon>
        <taxon>Agaricales</taxon>
        <taxon>Tricholomatineae</taxon>
        <taxon>Lyophyllaceae</taxon>
        <taxon>Lyophyllum</taxon>
    </lineage>
</organism>
<keyword evidence="1" id="KW-0812">Transmembrane</keyword>
<evidence type="ECO:0000256" key="1">
    <source>
        <dbReference type="SAM" id="Phobius"/>
    </source>
</evidence>
<comment type="caution">
    <text evidence="2">The sequence shown here is derived from an EMBL/GenBank/DDBJ whole genome shotgun (WGS) entry which is preliminary data.</text>
</comment>
<sequence length="350" mass="37410">MWYRSVICKKPYAALKLVQDICSAGEAAESGKTQTALDNPYDGSYAYKTLRHLTRPAILWIRNAYARKEYLTKISSWAEGYSTLLDAGGDTAKLAAERAVALRNFGRTVLETKLSASSRAISASFAKLFGEHNHSFASILEYAKERVHLKNVDFAKLSEEELTSVYSEVVELSGVGNKFHDFIGKASGAVGSAVIALTIAALVFDIGSAVSQGKNEILSKVLEDGGELAGSLLGGYAAEAAAVALFGDTELLSIMGVALFGFVGSIAGGALAGAAVLLIVYFANTLGDKRENDATGSIFEFPLGPPIGVEYPPPTMYPLFANFRLSACTLPALPRAVPISQLCYHMFQFY</sequence>
<accession>A0A9P3PYQ1</accession>
<name>A0A9P3PYQ1_LYOSH</name>
<dbReference type="Proteomes" id="UP001063166">
    <property type="component" value="Unassembled WGS sequence"/>
</dbReference>
<keyword evidence="1" id="KW-1133">Transmembrane helix</keyword>
<gene>
    <name evidence="2" type="ORF">LshimejAT787_1400580</name>
</gene>
<feature type="transmembrane region" description="Helical" evidence="1">
    <location>
        <begin position="252"/>
        <end position="282"/>
    </location>
</feature>
<dbReference type="AlphaFoldDB" id="A0A9P3PYQ1"/>
<dbReference type="EMBL" id="BRPK01000014">
    <property type="protein sequence ID" value="GLB43546.1"/>
    <property type="molecule type" value="Genomic_DNA"/>
</dbReference>
<reference evidence="2" key="1">
    <citation type="submission" date="2022-07" db="EMBL/GenBank/DDBJ databases">
        <title>The genome of Lyophyllum shimeji provides insight into the initial evolution of ectomycorrhizal fungal genome.</title>
        <authorList>
            <person name="Kobayashi Y."/>
            <person name="Shibata T."/>
            <person name="Hirakawa H."/>
            <person name="Shigenobu S."/>
            <person name="Nishiyama T."/>
            <person name="Yamada A."/>
            <person name="Hasebe M."/>
            <person name="Kawaguchi M."/>
        </authorList>
    </citation>
    <scope>NUCLEOTIDE SEQUENCE</scope>
    <source>
        <strain evidence="2">AT787</strain>
    </source>
</reference>
<dbReference type="OrthoDB" id="2679669at2759"/>
<keyword evidence="1" id="KW-0472">Membrane</keyword>
<evidence type="ECO:0000313" key="2">
    <source>
        <dbReference type="EMBL" id="GLB43546.1"/>
    </source>
</evidence>
<keyword evidence="3" id="KW-1185">Reference proteome</keyword>